<evidence type="ECO:0000313" key="2">
    <source>
        <dbReference type="EMBL" id="KAE9525485.1"/>
    </source>
</evidence>
<reference evidence="2 3" key="1">
    <citation type="submission" date="2019-08" db="EMBL/GenBank/DDBJ databases">
        <title>The genome of the soybean aphid Biotype 1, its phylome, world population structure and adaptation to the North American continent.</title>
        <authorList>
            <person name="Giordano R."/>
            <person name="Donthu R.K."/>
            <person name="Hernandez A.G."/>
            <person name="Wright C.L."/>
            <person name="Zimin A.V."/>
        </authorList>
    </citation>
    <scope>NUCLEOTIDE SEQUENCE [LARGE SCALE GENOMIC DNA]</scope>
    <source>
        <tissue evidence="2">Whole aphids</tissue>
    </source>
</reference>
<dbReference type="Proteomes" id="UP000475862">
    <property type="component" value="Unassembled WGS sequence"/>
</dbReference>
<accession>A0A6G0T4N6</accession>
<feature type="transmembrane region" description="Helical" evidence="1">
    <location>
        <begin position="159"/>
        <end position="184"/>
    </location>
</feature>
<gene>
    <name evidence="2" type="ORF">AGLY_014285</name>
</gene>
<keyword evidence="1" id="KW-0472">Membrane</keyword>
<evidence type="ECO:0000256" key="1">
    <source>
        <dbReference type="SAM" id="Phobius"/>
    </source>
</evidence>
<dbReference type="AlphaFoldDB" id="A0A6G0T4N6"/>
<dbReference type="OrthoDB" id="8186944at2759"/>
<proteinExistence type="predicted"/>
<protein>
    <submittedName>
        <fullName evidence="2">Uncharacterized protein</fullName>
    </submittedName>
</protein>
<keyword evidence="1" id="KW-0812">Transmembrane</keyword>
<name>A0A6G0T4N6_APHGL</name>
<feature type="transmembrane region" description="Helical" evidence="1">
    <location>
        <begin position="257"/>
        <end position="282"/>
    </location>
</feature>
<feature type="transmembrane region" description="Helical" evidence="1">
    <location>
        <begin position="94"/>
        <end position="119"/>
    </location>
</feature>
<feature type="transmembrane region" description="Helical" evidence="1">
    <location>
        <begin position="29"/>
        <end position="56"/>
    </location>
</feature>
<keyword evidence="3" id="KW-1185">Reference proteome</keyword>
<organism evidence="2 3">
    <name type="scientific">Aphis glycines</name>
    <name type="common">Soybean aphid</name>
    <dbReference type="NCBI Taxonomy" id="307491"/>
    <lineage>
        <taxon>Eukaryota</taxon>
        <taxon>Metazoa</taxon>
        <taxon>Ecdysozoa</taxon>
        <taxon>Arthropoda</taxon>
        <taxon>Hexapoda</taxon>
        <taxon>Insecta</taxon>
        <taxon>Pterygota</taxon>
        <taxon>Neoptera</taxon>
        <taxon>Paraneoptera</taxon>
        <taxon>Hemiptera</taxon>
        <taxon>Sternorrhyncha</taxon>
        <taxon>Aphidomorpha</taxon>
        <taxon>Aphidoidea</taxon>
        <taxon>Aphididae</taxon>
        <taxon>Aphidini</taxon>
        <taxon>Aphis</taxon>
        <taxon>Aphis</taxon>
    </lineage>
</organism>
<comment type="caution">
    <text evidence="2">The sequence shown here is derived from an EMBL/GenBank/DDBJ whole genome shotgun (WGS) entry which is preliminary data.</text>
</comment>
<sequence>MSSYHRSSTSVNIDTKVRRLVMKSGGGTLVRLTLSGGALVASTAAACCFVTVWWYWYYELDADCVQARDCKCLLFGTSFAGGGFVGGDRFACLYVTYSLVASAGLGACACVYHVCRALLCPSRGLRRRHQHQHHRPVRTVAETGPEDGIRSVNSPQIQISSLTACFAIILAAMALNMFIASIVLSNGYISTCLEYVHRVKSFLMVSGNMVELITNRMSCGTIYDFMDYLQPPSRQVTYELIHRRKTNPRDSVINTSALLIISIVLSWLNTLIWVIFTCYTYYFNNLLRNAIYFISCKAMRFVRNILTIIPVRKIINCFCNSIVKCQYIYEFLKCIIIQSVYSKCFYFRHSLITMQKKMIIETFDTH</sequence>
<evidence type="ECO:0000313" key="3">
    <source>
        <dbReference type="Proteomes" id="UP000475862"/>
    </source>
</evidence>
<dbReference type="EMBL" id="VYZN01000060">
    <property type="protein sequence ID" value="KAE9525485.1"/>
    <property type="molecule type" value="Genomic_DNA"/>
</dbReference>
<keyword evidence="1" id="KW-1133">Transmembrane helix</keyword>